<gene>
    <name evidence="1" type="ordered locus">Dtox_0896</name>
</gene>
<evidence type="ECO:0000313" key="2">
    <source>
        <dbReference type="Proteomes" id="UP000002217"/>
    </source>
</evidence>
<dbReference type="Proteomes" id="UP000002217">
    <property type="component" value="Chromosome"/>
</dbReference>
<dbReference type="RefSeq" id="WP_015756508.1">
    <property type="nucleotide sequence ID" value="NC_013216.1"/>
</dbReference>
<dbReference type="AlphaFoldDB" id="C8W325"/>
<name>C8W325_DESAS</name>
<organism evidence="1 2">
    <name type="scientific">Desulfofarcimen acetoxidans (strain ATCC 49208 / DSM 771 / KCTC 5769 / VKM B-1644 / 5575)</name>
    <name type="common">Desulfotomaculum acetoxidans</name>
    <dbReference type="NCBI Taxonomy" id="485916"/>
    <lineage>
        <taxon>Bacteria</taxon>
        <taxon>Bacillati</taxon>
        <taxon>Bacillota</taxon>
        <taxon>Clostridia</taxon>
        <taxon>Eubacteriales</taxon>
        <taxon>Peptococcaceae</taxon>
        <taxon>Desulfofarcimen</taxon>
    </lineage>
</organism>
<proteinExistence type="predicted"/>
<accession>C8W325</accession>
<evidence type="ECO:0000313" key="1">
    <source>
        <dbReference type="EMBL" id="ACV61792.1"/>
    </source>
</evidence>
<sequence length="61" mass="6885">MLRSYVFIDTATESAEAQFNKFLANTNLAREQVISIQYIGAEANGSSSKKNKIFILVEEKR</sequence>
<dbReference type="HOGENOM" id="CLU_2914899_0_0_9"/>
<dbReference type="KEGG" id="dae:Dtox_0896"/>
<dbReference type="OrthoDB" id="1653053at2"/>
<dbReference type="EMBL" id="CP001720">
    <property type="protein sequence ID" value="ACV61792.1"/>
    <property type="molecule type" value="Genomic_DNA"/>
</dbReference>
<keyword evidence="2" id="KW-1185">Reference proteome</keyword>
<reference evidence="1 2" key="1">
    <citation type="journal article" date="2009" name="Stand. Genomic Sci.">
        <title>Complete genome sequence of Desulfotomaculum acetoxidans type strain (5575).</title>
        <authorList>
            <person name="Spring S."/>
            <person name="Lapidus A."/>
            <person name="Schroder M."/>
            <person name="Gleim D."/>
            <person name="Sims D."/>
            <person name="Meincke L."/>
            <person name="Glavina Del Rio T."/>
            <person name="Tice H."/>
            <person name="Copeland A."/>
            <person name="Cheng J.F."/>
            <person name="Lucas S."/>
            <person name="Chen F."/>
            <person name="Nolan M."/>
            <person name="Bruce D."/>
            <person name="Goodwin L."/>
            <person name="Pitluck S."/>
            <person name="Ivanova N."/>
            <person name="Mavromatis K."/>
            <person name="Mikhailova N."/>
            <person name="Pati A."/>
            <person name="Chen A."/>
            <person name="Palaniappan K."/>
            <person name="Land M."/>
            <person name="Hauser L."/>
            <person name="Chang Y.J."/>
            <person name="Jeffries C.D."/>
            <person name="Chain P."/>
            <person name="Saunders E."/>
            <person name="Brettin T."/>
            <person name="Detter J.C."/>
            <person name="Goker M."/>
            <person name="Bristow J."/>
            <person name="Eisen J.A."/>
            <person name="Markowitz V."/>
            <person name="Hugenholtz P."/>
            <person name="Kyrpides N.C."/>
            <person name="Klenk H.P."/>
            <person name="Han C."/>
        </authorList>
    </citation>
    <scope>NUCLEOTIDE SEQUENCE [LARGE SCALE GENOMIC DNA]</scope>
    <source>
        <strain evidence="2">ATCC 49208 / DSM 771 / VKM B-1644</strain>
    </source>
</reference>
<protein>
    <submittedName>
        <fullName evidence="1">Uncharacterized protein</fullName>
    </submittedName>
</protein>